<dbReference type="PANTHER" id="PTHR13145:SF4">
    <property type="entry name" value="RING-CH-TYPE DOMAIN-CONTAINING PROTEIN"/>
    <property type="match status" value="1"/>
</dbReference>
<dbReference type="InterPro" id="IPR013083">
    <property type="entry name" value="Znf_RING/FYVE/PHD"/>
</dbReference>
<dbReference type="Gramene" id="TraesLDM1D03G00574740.1">
    <property type="protein sequence ID" value="TraesLDM1D03G00574740.1"/>
    <property type="gene ID" value="TraesLDM1D03G00574740"/>
</dbReference>
<keyword evidence="4" id="KW-1133">Transmembrane helix</keyword>
<evidence type="ECO:0000313" key="7">
    <source>
        <dbReference type="Proteomes" id="UP000019116"/>
    </source>
</evidence>
<dbReference type="Gramene" id="TraesSYM1D03G00579840.2">
    <property type="protein sequence ID" value="TraesSYM1D03G00579840.2"/>
    <property type="gene ID" value="TraesSYM1D03G00579840"/>
</dbReference>
<dbReference type="Gramene" id="TraesRN1D0101070900.2">
    <property type="protein sequence ID" value="TraesRN1D0101070900.2"/>
    <property type="gene ID" value="TraesRN1D0101070900"/>
</dbReference>
<dbReference type="SMART" id="SM00744">
    <property type="entry name" value="RINGv"/>
    <property type="match status" value="1"/>
</dbReference>
<dbReference type="InterPro" id="IPR011016">
    <property type="entry name" value="Znf_RING-CH"/>
</dbReference>
<dbReference type="Proteomes" id="UP000019116">
    <property type="component" value="Chromosome 1D"/>
</dbReference>
<dbReference type="Gramene" id="TraesJUL1D03G00575410.2">
    <property type="protein sequence ID" value="TraesJUL1D03G00575410.2"/>
    <property type="gene ID" value="TraesJUL1D03G00575410"/>
</dbReference>
<dbReference type="RefSeq" id="XP_044452061.1">
    <property type="nucleotide sequence ID" value="XM_044596126.1"/>
</dbReference>
<reference evidence="6" key="1">
    <citation type="submission" date="2018-08" db="EMBL/GenBank/DDBJ databases">
        <authorList>
            <person name="Rossello M."/>
        </authorList>
    </citation>
    <scope>NUCLEOTIDE SEQUENCE [LARGE SCALE GENOMIC DNA]</scope>
    <source>
        <strain evidence="6">cv. Chinese Spring</strain>
    </source>
</reference>
<feature type="transmembrane region" description="Helical" evidence="4">
    <location>
        <begin position="601"/>
        <end position="623"/>
    </location>
</feature>
<keyword evidence="4" id="KW-0472">Membrane</keyword>
<dbReference type="Gramene" id="TraesPARA_EIv1.0_0325990.1">
    <property type="protein sequence ID" value="TraesPARA_EIv1.0_0325990.1.CDS"/>
    <property type="gene ID" value="TraesPARA_EIv1.0_0325990"/>
</dbReference>
<dbReference type="Gramene" id="TraesCS1D02G440100.2">
    <property type="protein sequence ID" value="TraesCS1D02G440100.2"/>
    <property type="gene ID" value="TraesCS1D02G440100"/>
</dbReference>
<dbReference type="GO" id="GO:0036503">
    <property type="term" value="P:ERAD pathway"/>
    <property type="evidence" value="ECO:0000318"/>
    <property type="project" value="GO_Central"/>
</dbReference>
<evidence type="ECO:0000256" key="1">
    <source>
        <dbReference type="ARBA" id="ARBA00022723"/>
    </source>
</evidence>
<accession>A0A3B6A238</accession>
<dbReference type="AlphaFoldDB" id="A0A3B6A238"/>
<dbReference type="Gramene" id="TraesLAC1D03G00576380.2">
    <property type="protein sequence ID" value="TraesLAC1D03G00576380.2"/>
    <property type="gene ID" value="TraesLAC1D03G00576380"/>
</dbReference>
<sequence length="816" mass="91349">MGAAVAVLRRTAAGEEAAEEEEQCRICRDPADADRPLRRPCGCKGSMRFVHDHCQIRWLKSRRQSLCEVCRRQIFTRPIYAAGTPAPAPALARPVCLLLALLYLILTALVAWALAGLCTWRLALARSRDEAFRLLLSIRLYGPAALAHLALKAEHTFRANYGARLRRCQDVTLRLLRFSLSVVMGDMALACIFAFLPFTLGRIALLCRAEVDSYASTPSTLLFGYGFIFSLGATFAGLHTFHQYLRSEDIFFESLFDIFFSGIIKFIIVVNISLNLINTAIIWPLLFAWSLDICTSKMFDATIFERFKPLFASIYVSTALQWLIGCALLDLVSIFSGLHSMILRPGVTSPFVDHNVNIRDPFYKFYFKKLPGLFIGIILIAMVIVVPIQIAGRLSTGKFLVDIIYFNIPTKGTSFWSAPQNYTDSLCGVLLVRFLIGHTHALIGFEWIVKKVMHYTFPTGQTLGLSVSVTVWPNGAFDHDGGSSVAPKDKYGSTNEAKDKRRRGVLNTYPCTRRLVSLRIILHVMLGCLTVMICNSAVLILTISVGRALLFTIPQLPLTGGLKSNNDLLALVVGFGIISTIIATSRDLFAYMSSGRKHLVALNRCLIVFLWFAIIPFLIGLLVDLSLISPFTGPDDGVPVLDLFYTWFLGWLLLKIWVKWVHWPLSPFLAYLTDESRVPRLTRAKLDWPRGAMMPLPCFFRDIFVPVATKLLAALGVPYVLAGSVFPSLGYSAAVNSTVRRSAWLGCIGLCVLCHLAKLFWVLKPLDCRAKLFWFFSALCSRAKLFWIFCFEELHDSVRDERVVIGQRLEDFPDDG</sequence>
<name>A0A3B6A238_WHEAT</name>
<keyword evidence="7" id="KW-1185">Reference proteome</keyword>
<dbReference type="Pfam" id="PF12906">
    <property type="entry name" value="RINGv"/>
    <property type="match status" value="1"/>
</dbReference>
<keyword evidence="2" id="KW-0863">Zinc-finger</keyword>
<feature type="transmembrane region" description="Helical" evidence="4">
    <location>
        <begin position="568"/>
        <end position="589"/>
    </location>
</feature>
<dbReference type="PANTHER" id="PTHR13145">
    <property type="entry name" value="SSM4 PROTEIN"/>
    <property type="match status" value="1"/>
</dbReference>
<feature type="domain" description="RING-CH-type" evidence="5">
    <location>
        <begin position="16"/>
        <end position="77"/>
    </location>
</feature>
<evidence type="ECO:0000256" key="3">
    <source>
        <dbReference type="ARBA" id="ARBA00022833"/>
    </source>
</evidence>
<dbReference type="OMA" id="HTFRANY"/>
<dbReference type="Gramene" id="TraesCS1D03G1009900.2">
    <property type="protein sequence ID" value="TraesCS1D03G1009900.2.CDS"/>
    <property type="gene ID" value="TraesCS1D03G1009900"/>
</dbReference>
<dbReference type="InterPro" id="IPR056521">
    <property type="entry name" value="MARCHF6-like_C"/>
</dbReference>
<feature type="transmembrane region" description="Helical" evidence="4">
    <location>
        <begin position="703"/>
        <end position="722"/>
    </location>
</feature>
<feature type="transmembrane region" description="Helical" evidence="4">
    <location>
        <begin position="520"/>
        <end position="548"/>
    </location>
</feature>
<dbReference type="STRING" id="4565.A0A3B6A238"/>
<feature type="transmembrane region" description="Helical" evidence="4">
    <location>
        <begin position="643"/>
        <end position="661"/>
    </location>
</feature>
<keyword evidence="1" id="KW-0479">Metal-binding</keyword>
<dbReference type="EnsemblPlants" id="TraesCS1D02G440100.2">
    <property type="protein sequence ID" value="TraesCS1D02G440100.2"/>
    <property type="gene ID" value="TraesCS1D02G440100"/>
</dbReference>
<dbReference type="Pfam" id="PF23113">
    <property type="entry name" value="MARCHF6_C"/>
    <property type="match status" value="1"/>
</dbReference>
<dbReference type="PROSITE" id="PS51292">
    <property type="entry name" value="ZF_RING_CH"/>
    <property type="match status" value="1"/>
</dbReference>
<evidence type="ECO:0000313" key="6">
    <source>
        <dbReference type="EnsemblPlants" id="TraesCS1D02G440100.2"/>
    </source>
</evidence>
<evidence type="ECO:0000259" key="5">
    <source>
        <dbReference type="PROSITE" id="PS51292"/>
    </source>
</evidence>
<organism evidence="6">
    <name type="scientific">Triticum aestivum</name>
    <name type="common">Wheat</name>
    <dbReference type="NCBI Taxonomy" id="4565"/>
    <lineage>
        <taxon>Eukaryota</taxon>
        <taxon>Viridiplantae</taxon>
        <taxon>Streptophyta</taxon>
        <taxon>Embryophyta</taxon>
        <taxon>Tracheophyta</taxon>
        <taxon>Spermatophyta</taxon>
        <taxon>Magnoliopsida</taxon>
        <taxon>Liliopsida</taxon>
        <taxon>Poales</taxon>
        <taxon>Poaceae</taxon>
        <taxon>BOP clade</taxon>
        <taxon>Pooideae</taxon>
        <taxon>Triticodae</taxon>
        <taxon>Triticeae</taxon>
        <taxon>Triticinae</taxon>
        <taxon>Triticum</taxon>
    </lineage>
</organism>
<feature type="transmembrane region" description="Helical" evidence="4">
    <location>
        <begin position="370"/>
        <end position="390"/>
    </location>
</feature>
<gene>
    <name evidence="6" type="primary">LOC123183336</name>
</gene>
<feature type="transmembrane region" description="Helical" evidence="4">
    <location>
        <begin position="220"/>
        <end position="238"/>
    </location>
</feature>
<dbReference type="Gramene" id="TraesMAC1D03G00571940.2">
    <property type="protein sequence ID" value="TraesMAC1D03G00571940.2"/>
    <property type="gene ID" value="TraesMAC1D03G00571940"/>
</dbReference>
<dbReference type="Gramene" id="TraesSTA1D03G00571620.2">
    <property type="protein sequence ID" value="TraesSTA1D03G00571620.2"/>
    <property type="gene ID" value="TraesSTA1D03G00571620"/>
</dbReference>
<feature type="transmembrane region" description="Helical" evidence="4">
    <location>
        <begin position="311"/>
        <end position="335"/>
    </location>
</feature>
<proteinExistence type="predicted"/>
<dbReference type="Gene3D" id="3.30.40.10">
    <property type="entry name" value="Zinc/RING finger domain, C3HC4 (zinc finger)"/>
    <property type="match status" value="1"/>
</dbReference>
<dbReference type="GeneID" id="123183336"/>
<evidence type="ECO:0000256" key="2">
    <source>
        <dbReference type="ARBA" id="ARBA00022771"/>
    </source>
</evidence>
<feature type="transmembrane region" description="Helical" evidence="4">
    <location>
        <begin position="742"/>
        <end position="760"/>
    </location>
</feature>
<dbReference type="OrthoDB" id="264354at2759"/>
<dbReference type="SUPFAM" id="SSF57850">
    <property type="entry name" value="RING/U-box"/>
    <property type="match status" value="1"/>
</dbReference>
<dbReference type="Gramene" id="TraesNOR1D03G00580400.2">
    <property type="protein sequence ID" value="TraesNOR1D03G00580400.2"/>
    <property type="gene ID" value="TraesNOR1D03G00580400"/>
</dbReference>
<protein>
    <recommendedName>
        <fullName evidence="5">RING-CH-type domain-containing protein</fullName>
    </recommendedName>
</protein>
<dbReference type="GO" id="GO:0008270">
    <property type="term" value="F:zinc ion binding"/>
    <property type="evidence" value="ECO:0007669"/>
    <property type="project" value="UniProtKB-KW"/>
</dbReference>
<dbReference type="GO" id="GO:0005789">
    <property type="term" value="C:endoplasmic reticulum membrane"/>
    <property type="evidence" value="ECO:0000318"/>
    <property type="project" value="GO_Central"/>
</dbReference>
<feature type="transmembrane region" description="Helical" evidence="4">
    <location>
        <begin position="175"/>
        <end position="200"/>
    </location>
</feature>
<keyword evidence="3" id="KW-0862">Zinc</keyword>
<reference evidence="6" key="2">
    <citation type="submission" date="2018-10" db="UniProtKB">
        <authorList>
            <consortium name="EnsemblPlants"/>
        </authorList>
    </citation>
    <scope>IDENTIFICATION</scope>
</reference>
<dbReference type="Gramene" id="TraesKAR1D01G0353110.1">
    <property type="protein sequence ID" value="cds.TraesKAR1D01G0353110.1"/>
    <property type="gene ID" value="TraesKAR1D01G0353110"/>
</dbReference>
<evidence type="ECO:0000256" key="4">
    <source>
        <dbReference type="SAM" id="Phobius"/>
    </source>
</evidence>
<keyword evidence="4" id="KW-0812">Transmembrane</keyword>
<feature type="transmembrane region" description="Helical" evidence="4">
    <location>
        <begin position="97"/>
        <end position="123"/>
    </location>
</feature>